<organism evidence="2 3">
    <name type="scientific">Capronia epimyces CBS 606.96</name>
    <dbReference type="NCBI Taxonomy" id="1182542"/>
    <lineage>
        <taxon>Eukaryota</taxon>
        <taxon>Fungi</taxon>
        <taxon>Dikarya</taxon>
        <taxon>Ascomycota</taxon>
        <taxon>Pezizomycotina</taxon>
        <taxon>Eurotiomycetes</taxon>
        <taxon>Chaetothyriomycetidae</taxon>
        <taxon>Chaetothyriales</taxon>
        <taxon>Herpotrichiellaceae</taxon>
        <taxon>Capronia</taxon>
    </lineage>
</organism>
<dbReference type="GeneID" id="19166751"/>
<feature type="region of interest" description="Disordered" evidence="1">
    <location>
        <begin position="778"/>
        <end position="985"/>
    </location>
</feature>
<gene>
    <name evidence="2" type="ORF">A1O3_02621</name>
</gene>
<dbReference type="eggNOG" id="ENOG502S1K8">
    <property type="taxonomic scope" value="Eukaryota"/>
</dbReference>
<comment type="caution">
    <text evidence="2">The sequence shown here is derived from an EMBL/GenBank/DDBJ whole genome shotgun (WGS) entry which is preliminary data.</text>
</comment>
<feature type="compositionally biased region" description="Low complexity" evidence="1">
    <location>
        <begin position="851"/>
        <end position="867"/>
    </location>
</feature>
<dbReference type="Proteomes" id="UP000019478">
    <property type="component" value="Unassembled WGS sequence"/>
</dbReference>
<reference evidence="2 3" key="1">
    <citation type="submission" date="2013-03" db="EMBL/GenBank/DDBJ databases">
        <title>The Genome Sequence of Capronia epimyces CBS 606.96.</title>
        <authorList>
            <consortium name="The Broad Institute Genomics Platform"/>
            <person name="Cuomo C."/>
            <person name="de Hoog S."/>
            <person name="Gorbushina A."/>
            <person name="Walker B."/>
            <person name="Young S.K."/>
            <person name="Zeng Q."/>
            <person name="Gargeya S."/>
            <person name="Fitzgerald M."/>
            <person name="Haas B."/>
            <person name="Abouelleil A."/>
            <person name="Allen A.W."/>
            <person name="Alvarado L."/>
            <person name="Arachchi H.M."/>
            <person name="Berlin A.M."/>
            <person name="Chapman S.B."/>
            <person name="Gainer-Dewar J."/>
            <person name="Goldberg J."/>
            <person name="Griggs A."/>
            <person name="Gujja S."/>
            <person name="Hansen M."/>
            <person name="Howarth C."/>
            <person name="Imamovic A."/>
            <person name="Ireland A."/>
            <person name="Larimer J."/>
            <person name="McCowan C."/>
            <person name="Murphy C."/>
            <person name="Pearson M."/>
            <person name="Poon T.W."/>
            <person name="Priest M."/>
            <person name="Roberts A."/>
            <person name="Saif S."/>
            <person name="Shea T."/>
            <person name="Sisk P."/>
            <person name="Sykes S."/>
            <person name="Wortman J."/>
            <person name="Nusbaum C."/>
            <person name="Birren B."/>
        </authorList>
    </citation>
    <scope>NUCLEOTIDE SEQUENCE [LARGE SCALE GENOMIC DNA]</scope>
    <source>
        <strain evidence="2 3">CBS 606.96</strain>
    </source>
</reference>
<dbReference type="STRING" id="1182542.W9Z4Y5"/>
<evidence type="ECO:0000256" key="1">
    <source>
        <dbReference type="SAM" id="MobiDB-lite"/>
    </source>
</evidence>
<sequence length="985" mass="106486">MSSVKSNSDRQTLVSPPAHPVPQLQKPFEESMMESVNNQLDEDVPADAITRRTMLLEAPTYERVIAGRWKQKPGERYHPLWKLVAQMSFGMHLLAKHMAISEEEVMRILQSHVDDIDGFLERTTEDFDLAQSDIHERLRCLKLPLAHGDVFDRMLEDRSFRASILDGNEKIDHVISRTKRAAKDALKDVQKGFDATNVLEKYLTKLDSTWKRESPEHEAVLVAMLGNVEGWRRAFLELHLQGNKLAGSLIKLAEIVSEMERRAAAVSRNIVAKSQRYSQKSGRALSQAASGIDQKPLPSEPGRRLSTRPSSRATQLAQLSTWPNSGRKSGQGLIAYSQSGSGQSPRSSDSRRSVRPNVGEQSFTSPARASGESSVRHVTQRAPDVVDSLREAGNNHPIELPADVPDNILRQAPVSVKNRLSMTLGLKPRDLSEHRVSSIYYPKALGDLLKSSAMSSLRLTPQSSQVKATPVVAVSSPVTVLGGETDHYEESPTLGMITPESKNELQSSRNSHTTRESARASARASVAGSSPATRRSSVPNAAFTSHPVVMAMASPPAELPSNTESDNDSSSKHRKDSNPGSLGEPGPEMAEITTRPTSPSESDSRSGSRSNVGVTLGGDATTPAPAEETSAALLQEDEKPAQLDPDEQANRREGLDEEVVSPAAVTQIPTLEDDRGESGIDLAKEAEEGINVKTVVPRADHTSSEPQSIAELEAFVPEAPNTQPERDPGPVELEAPIQTFRLPPRPLEALRNPEKDVLRASITQLDDFFKLPTEHAIRPGMKPKDFGNSDTPQPIGPLKLKLAKKDGRIVPVQIDGGPEESQHTGIPSSKLRINVVADLIETMSQTPPGSPIHSRSHSSASNNSGQQRSHRSSRSLGPPEQAPAPPGPGGRSMVSPDFAAAGQFEGERKQKKKFRTGSKSGWKSFLGGNANAAESSSASSASPSEHSKGTSRSGVEPVPNADTMTASGKDLAWFRGDTKKAVGVS</sequence>
<feature type="compositionally biased region" description="Low complexity" evidence="1">
    <location>
        <begin position="337"/>
        <end position="347"/>
    </location>
</feature>
<dbReference type="RefSeq" id="XP_007730951.1">
    <property type="nucleotide sequence ID" value="XM_007732761.1"/>
</dbReference>
<proteinExistence type="predicted"/>
<feature type="compositionally biased region" description="Polar residues" evidence="1">
    <location>
        <begin position="1"/>
        <end position="14"/>
    </location>
</feature>
<feature type="compositionally biased region" description="Low complexity" evidence="1">
    <location>
        <begin position="620"/>
        <end position="632"/>
    </location>
</feature>
<accession>W9Z4Y5</accession>
<feature type="compositionally biased region" description="Basic and acidic residues" evidence="1">
    <location>
        <begin position="778"/>
        <end position="787"/>
    </location>
</feature>
<feature type="region of interest" description="Disordered" evidence="1">
    <location>
        <begin position="1"/>
        <end position="24"/>
    </location>
</feature>
<evidence type="ECO:0000313" key="3">
    <source>
        <dbReference type="Proteomes" id="UP000019478"/>
    </source>
</evidence>
<feature type="compositionally biased region" description="Polar residues" evidence="1">
    <location>
        <begin position="307"/>
        <end position="328"/>
    </location>
</feature>
<feature type="compositionally biased region" description="Basic and acidic residues" evidence="1">
    <location>
        <begin position="976"/>
        <end position="985"/>
    </location>
</feature>
<feature type="compositionally biased region" description="Low complexity" evidence="1">
    <location>
        <begin position="929"/>
        <end position="944"/>
    </location>
</feature>
<protein>
    <submittedName>
        <fullName evidence="2">Uncharacterized protein</fullName>
    </submittedName>
</protein>
<feature type="compositionally biased region" description="Polar residues" evidence="1">
    <location>
        <begin position="359"/>
        <end position="377"/>
    </location>
</feature>
<keyword evidence="3" id="KW-1185">Reference proteome</keyword>
<dbReference type="OrthoDB" id="5389734at2759"/>
<evidence type="ECO:0000313" key="2">
    <source>
        <dbReference type="EMBL" id="EXJ89554.1"/>
    </source>
</evidence>
<feature type="region of interest" description="Disordered" evidence="1">
    <location>
        <begin position="276"/>
        <end position="380"/>
    </location>
</feature>
<feature type="region of interest" description="Disordered" evidence="1">
    <location>
        <begin position="482"/>
        <end position="540"/>
    </location>
</feature>
<feature type="region of interest" description="Disordered" evidence="1">
    <location>
        <begin position="555"/>
        <end position="677"/>
    </location>
</feature>
<dbReference type="AlphaFoldDB" id="W9Z4Y5"/>
<dbReference type="EMBL" id="AMGY01000002">
    <property type="protein sequence ID" value="EXJ89554.1"/>
    <property type="molecule type" value="Genomic_DNA"/>
</dbReference>
<name>W9Z4Y5_9EURO</name>
<feature type="compositionally biased region" description="Low complexity" evidence="1">
    <location>
        <begin position="519"/>
        <end position="532"/>
    </location>
</feature>
<feature type="compositionally biased region" description="Low complexity" evidence="1">
    <location>
        <begin position="593"/>
        <end position="610"/>
    </location>
</feature>
<dbReference type="HOGENOM" id="CLU_297352_0_0_1"/>